<accession>A0A1J3FKA6</accession>
<evidence type="ECO:0000256" key="1">
    <source>
        <dbReference type="SAM" id="MobiDB-lite"/>
    </source>
</evidence>
<protein>
    <recommendedName>
        <fullName evidence="2">DUF1985 domain-containing protein</fullName>
    </recommendedName>
</protein>
<dbReference type="AlphaFoldDB" id="A0A1J3FKA6"/>
<dbReference type="PANTHER" id="PTHR48449:SF1">
    <property type="entry name" value="DUF1985 DOMAIN-CONTAINING PROTEIN"/>
    <property type="match status" value="1"/>
</dbReference>
<sequence>MVLTRNLEKVLLQEKSRAEDVESEPPEIGAEDQPAPGDALDDNGSGGEEENFEETRSESLRDPPSGGADDAGSDGGEKENANDVRSQSLRDPPSGGGDDNGSNGGSQSLSDPDSSYSDEEEEEELEPMRPLRMYFLPTEYCKKMKLSTRCYLQDVFETFRDLRPALTDNEKNWFETHPQFKHIFHMPRDRNHKLQGIWTLLLRTACIEKEKEVWFVVNGVPIRYGLREHALISGLYSHNYPSGFAENTCGKMSFVEKYFKLGSTVRYQDLKPMLEKMKPSPKSNDRLRMLILYFLASIIKGQMKTGEKASSVDPFLLRAVGDMNLCRTFPWGRLSYDHMLKGISKTMTHFNGAVPGIEKQDQPWPIPGFILPLELLAFEAIPELGERFLEPFPSADEECPKMCKSMFKNCDMK</sequence>
<dbReference type="EMBL" id="GEVK01008311">
    <property type="protein sequence ID" value="JAU44521.1"/>
    <property type="molecule type" value="Transcribed_RNA"/>
</dbReference>
<gene>
    <name evidence="3" type="ORF">LC_TR2629_c8_g1_i1_g.8793</name>
</gene>
<feature type="compositionally biased region" description="Low complexity" evidence="1">
    <location>
        <begin position="105"/>
        <end position="115"/>
    </location>
</feature>
<evidence type="ECO:0000259" key="2">
    <source>
        <dbReference type="Pfam" id="PF09331"/>
    </source>
</evidence>
<organism evidence="3">
    <name type="scientific">Noccaea caerulescens</name>
    <name type="common">Alpine penny-cress</name>
    <name type="synonym">Thlaspi caerulescens</name>
    <dbReference type="NCBI Taxonomy" id="107243"/>
    <lineage>
        <taxon>Eukaryota</taxon>
        <taxon>Viridiplantae</taxon>
        <taxon>Streptophyta</taxon>
        <taxon>Embryophyta</taxon>
        <taxon>Tracheophyta</taxon>
        <taxon>Spermatophyta</taxon>
        <taxon>Magnoliopsida</taxon>
        <taxon>eudicotyledons</taxon>
        <taxon>Gunneridae</taxon>
        <taxon>Pentapetalae</taxon>
        <taxon>rosids</taxon>
        <taxon>malvids</taxon>
        <taxon>Brassicales</taxon>
        <taxon>Brassicaceae</taxon>
        <taxon>Coluteocarpeae</taxon>
        <taxon>Noccaea</taxon>
    </lineage>
</organism>
<name>A0A1J3FKA6_NOCCA</name>
<dbReference type="PANTHER" id="PTHR48449">
    <property type="entry name" value="DUF1985 DOMAIN-CONTAINING PROTEIN"/>
    <property type="match status" value="1"/>
</dbReference>
<feature type="domain" description="DUF1985" evidence="2">
    <location>
        <begin position="201"/>
        <end position="341"/>
    </location>
</feature>
<proteinExistence type="predicted"/>
<feature type="compositionally biased region" description="Acidic residues" evidence="1">
    <location>
        <begin position="116"/>
        <end position="125"/>
    </location>
</feature>
<dbReference type="InterPro" id="IPR015410">
    <property type="entry name" value="DUF1985"/>
</dbReference>
<reference evidence="3" key="1">
    <citation type="submission" date="2016-07" db="EMBL/GenBank/DDBJ databases">
        <title>De novo transcriptome assembly of four accessions of the metal hyperaccumulator plant Noccaea caerulescens.</title>
        <authorList>
            <person name="Blande D."/>
            <person name="Halimaa P."/>
            <person name="Tervahauta A.I."/>
            <person name="Aarts M.G."/>
            <person name="Karenlampi S.O."/>
        </authorList>
    </citation>
    <scope>NUCLEOTIDE SEQUENCE</scope>
</reference>
<dbReference type="Pfam" id="PF09331">
    <property type="entry name" value="DUF1985"/>
    <property type="match status" value="1"/>
</dbReference>
<feature type="region of interest" description="Disordered" evidence="1">
    <location>
        <begin position="1"/>
        <end position="129"/>
    </location>
</feature>
<feature type="compositionally biased region" description="Basic and acidic residues" evidence="1">
    <location>
        <begin position="1"/>
        <end position="20"/>
    </location>
</feature>
<feature type="compositionally biased region" description="Gly residues" evidence="1">
    <location>
        <begin position="94"/>
        <end position="104"/>
    </location>
</feature>
<evidence type="ECO:0000313" key="3">
    <source>
        <dbReference type="EMBL" id="JAU44521.1"/>
    </source>
</evidence>